<keyword evidence="5" id="KW-0479">Metal-binding</keyword>
<dbReference type="GO" id="GO:0003697">
    <property type="term" value="F:single-stranded DNA binding"/>
    <property type="evidence" value="ECO:0007669"/>
    <property type="project" value="TreeGrafter"/>
</dbReference>
<evidence type="ECO:0000256" key="2">
    <source>
        <dbReference type="ARBA" id="ARBA00001946"/>
    </source>
</evidence>
<dbReference type="FunFam" id="3.60.10.10:FF:000058">
    <property type="entry name" value="Tyrosyl-DNA phosphodiesterase 2"/>
    <property type="match status" value="1"/>
</dbReference>
<dbReference type="SMR" id="A0A4S4CWG0"/>
<keyword evidence="10" id="KW-0539">Nucleus</keyword>
<dbReference type="InterPro" id="IPR051547">
    <property type="entry name" value="TDP2-like"/>
</dbReference>
<keyword evidence="9" id="KW-0234">DNA repair</keyword>
<feature type="domain" description="Endonuclease/exonuclease/phosphatase" evidence="11">
    <location>
        <begin position="303"/>
        <end position="554"/>
    </location>
</feature>
<dbReference type="GO" id="GO:0046872">
    <property type="term" value="F:metal ion binding"/>
    <property type="evidence" value="ECO:0007669"/>
    <property type="project" value="UniProtKB-KW"/>
</dbReference>
<name>A0A4S4CWG0_CAMSN</name>
<dbReference type="GO" id="GO:0005737">
    <property type="term" value="C:cytoplasm"/>
    <property type="evidence" value="ECO:0007669"/>
    <property type="project" value="TreeGrafter"/>
</dbReference>
<evidence type="ECO:0000256" key="4">
    <source>
        <dbReference type="ARBA" id="ARBA00022722"/>
    </source>
</evidence>
<protein>
    <recommendedName>
        <fullName evidence="11">Endonuclease/exonuclease/phosphatase domain-containing protein</fullName>
    </recommendedName>
</protein>
<evidence type="ECO:0000313" key="12">
    <source>
        <dbReference type="EMBL" id="THF93988.1"/>
    </source>
</evidence>
<evidence type="ECO:0000256" key="5">
    <source>
        <dbReference type="ARBA" id="ARBA00022723"/>
    </source>
</evidence>
<dbReference type="Pfam" id="PF03372">
    <property type="entry name" value="Exo_endo_phos"/>
    <property type="match status" value="1"/>
</dbReference>
<dbReference type="Pfam" id="PF14223">
    <property type="entry name" value="Retrotran_gag_2"/>
    <property type="match status" value="1"/>
</dbReference>
<sequence>MDADEVVMLKQDGSNYPNWSHFMSQHMIQTRRQLWDYVCGIVTEPNPGHENFTSLSQQWKTKNAEILNMICTYVLNPSVSIQLRSFKSGKEAWDYLAELYGHSNFAKKYQLETQIRATKQGDRTIKELHGVMVGLWNQQAKLEDRDLSLLSSYKKNQDEQRLVQFLIALRDEFEPIRKSILCRLFLPSVEKAVRELEEEEMRLKPSIVSEFSNLSIKTEDSFQIGKVKYDYSGGFDQSHKFNKPSSSRDRSAMYSSSSVTETNDWPSFLGGLAKVAIASFAAVQASRTLYNYYTEPGTELKILSYNVCFREDLEIHKRMKAVGDLIQMHSPDLICFQEVTFKIYDIFQQSSWWKLYRCSVSSVMAYTKPSFCMQLSKLPVNSYSRKPFSNSTMDRELCVAEVEVQADMPLVVATSHLKGPGPGPRNWDQSFSKERVDQAKEALTFLKKNVNVIFCGDMNWDDDLDGQFPLLNGWVDAWVQLKPRENGWTYDTKSNKMLNDDWPVQKRLDRFVCNLRDFKIRGIDMIGMEAIPGLSYWKKGKNNVDKRPVFPSDHYGLLLTICAK</sequence>
<dbReference type="GO" id="GO:0006302">
    <property type="term" value="P:double-strand break repair"/>
    <property type="evidence" value="ECO:0007669"/>
    <property type="project" value="TreeGrafter"/>
</dbReference>
<keyword evidence="8" id="KW-0460">Magnesium</keyword>
<evidence type="ECO:0000256" key="1">
    <source>
        <dbReference type="ARBA" id="ARBA00001936"/>
    </source>
</evidence>
<keyword evidence="13" id="KW-1185">Reference proteome</keyword>
<evidence type="ECO:0000256" key="9">
    <source>
        <dbReference type="ARBA" id="ARBA00023204"/>
    </source>
</evidence>
<dbReference type="AlphaFoldDB" id="A0A4S4CWG0"/>
<evidence type="ECO:0000259" key="11">
    <source>
        <dbReference type="Pfam" id="PF03372"/>
    </source>
</evidence>
<keyword evidence="7" id="KW-0378">Hydrolase</keyword>
<organism evidence="12 13">
    <name type="scientific">Camellia sinensis var. sinensis</name>
    <name type="common">China tea</name>
    <dbReference type="NCBI Taxonomy" id="542762"/>
    <lineage>
        <taxon>Eukaryota</taxon>
        <taxon>Viridiplantae</taxon>
        <taxon>Streptophyta</taxon>
        <taxon>Embryophyta</taxon>
        <taxon>Tracheophyta</taxon>
        <taxon>Spermatophyta</taxon>
        <taxon>Magnoliopsida</taxon>
        <taxon>eudicotyledons</taxon>
        <taxon>Gunneridae</taxon>
        <taxon>Pentapetalae</taxon>
        <taxon>asterids</taxon>
        <taxon>Ericales</taxon>
        <taxon>Theaceae</taxon>
        <taxon>Camellia</taxon>
    </lineage>
</organism>
<dbReference type="Gene3D" id="3.60.10.10">
    <property type="entry name" value="Endonuclease/exonuclease/phosphatase"/>
    <property type="match status" value="1"/>
</dbReference>
<dbReference type="Proteomes" id="UP000306102">
    <property type="component" value="Unassembled WGS sequence"/>
</dbReference>
<reference evidence="12 13" key="1">
    <citation type="journal article" date="2018" name="Proc. Natl. Acad. Sci. U.S.A.">
        <title>Draft genome sequence of Camellia sinensis var. sinensis provides insights into the evolution of the tea genome and tea quality.</title>
        <authorList>
            <person name="Wei C."/>
            <person name="Yang H."/>
            <person name="Wang S."/>
            <person name="Zhao J."/>
            <person name="Liu C."/>
            <person name="Gao L."/>
            <person name="Xia E."/>
            <person name="Lu Y."/>
            <person name="Tai Y."/>
            <person name="She G."/>
            <person name="Sun J."/>
            <person name="Cao H."/>
            <person name="Tong W."/>
            <person name="Gao Q."/>
            <person name="Li Y."/>
            <person name="Deng W."/>
            <person name="Jiang X."/>
            <person name="Wang W."/>
            <person name="Chen Q."/>
            <person name="Zhang S."/>
            <person name="Li H."/>
            <person name="Wu J."/>
            <person name="Wang P."/>
            <person name="Li P."/>
            <person name="Shi C."/>
            <person name="Zheng F."/>
            <person name="Jian J."/>
            <person name="Huang B."/>
            <person name="Shan D."/>
            <person name="Shi M."/>
            <person name="Fang C."/>
            <person name="Yue Y."/>
            <person name="Li F."/>
            <person name="Li D."/>
            <person name="Wei S."/>
            <person name="Han B."/>
            <person name="Jiang C."/>
            <person name="Yin Y."/>
            <person name="Xia T."/>
            <person name="Zhang Z."/>
            <person name="Bennetzen J.L."/>
            <person name="Zhao S."/>
            <person name="Wan X."/>
        </authorList>
    </citation>
    <scope>NUCLEOTIDE SEQUENCE [LARGE SCALE GENOMIC DNA]</scope>
    <source>
        <strain evidence="13">cv. Shuchazao</strain>
        <tissue evidence="12">Leaf</tissue>
    </source>
</reference>
<evidence type="ECO:0000256" key="3">
    <source>
        <dbReference type="ARBA" id="ARBA00004322"/>
    </source>
</evidence>
<evidence type="ECO:0000256" key="7">
    <source>
        <dbReference type="ARBA" id="ARBA00022801"/>
    </source>
</evidence>
<accession>A0A4S4CWG0</accession>
<dbReference type="GO" id="GO:0070260">
    <property type="term" value="F:5'-tyrosyl-DNA phosphodiesterase activity"/>
    <property type="evidence" value="ECO:0007669"/>
    <property type="project" value="TreeGrafter"/>
</dbReference>
<dbReference type="STRING" id="542762.A0A4S4CWG0"/>
<gene>
    <name evidence="12" type="ORF">TEA_028461</name>
</gene>
<evidence type="ECO:0000256" key="8">
    <source>
        <dbReference type="ARBA" id="ARBA00022842"/>
    </source>
</evidence>
<comment type="cofactor">
    <cofactor evidence="1">
        <name>Mn(2+)</name>
        <dbReference type="ChEBI" id="CHEBI:29035"/>
    </cofactor>
</comment>
<dbReference type="PANTHER" id="PTHR15822:SF4">
    <property type="entry name" value="TYROSYL-DNA PHOSPHODIESTERASE 2"/>
    <property type="match status" value="1"/>
</dbReference>
<proteinExistence type="predicted"/>
<evidence type="ECO:0000256" key="10">
    <source>
        <dbReference type="ARBA" id="ARBA00023242"/>
    </source>
</evidence>
<dbReference type="GO" id="GO:0004518">
    <property type="term" value="F:nuclease activity"/>
    <property type="evidence" value="ECO:0007669"/>
    <property type="project" value="UniProtKB-KW"/>
</dbReference>
<evidence type="ECO:0000256" key="6">
    <source>
        <dbReference type="ARBA" id="ARBA00022763"/>
    </source>
</evidence>
<comment type="cofactor">
    <cofactor evidence="2">
        <name>Mg(2+)</name>
        <dbReference type="ChEBI" id="CHEBI:18420"/>
    </cofactor>
</comment>
<dbReference type="PANTHER" id="PTHR15822">
    <property type="entry name" value="TRAF AND TNF RECEPTOR-ASSOCIATED PROTEIN"/>
    <property type="match status" value="1"/>
</dbReference>
<dbReference type="SUPFAM" id="SSF56219">
    <property type="entry name" value="DNase I-like"/>
    <property type="match status" value="1"/>
</dbReference>
<dbReference type="InterPro" id="IPR036691">
    <property type="entry name" value="Endo/exonu/phosph_ase_sf"/>
</dbReference>
<evidence type="ECO:0000313" key="13">
    <source>
        <dbReference type="Proteomes" id="UP000306102"/>
    </source>
</evidence>
<comment type="caution">
    <text evidence="12">The sequence shown here is derived from an EMBL/GenBank/DDBJ whole genome shotgun (WGS) entry which is preliminary data.</text>
</comment>
<dbReference type="CDD" id="cd09080">
    <property type="entry name" value="TDP2"/>
    <property type="match status" value="1"/>
</dbReference>
<dbReference type="EMBL" id="SDRB02013809">
    <property type="protein sequence ID" value="THF93988.1"/>
    <property type="molecule type" value="Genomic_DNA"/>
</dbReference>
<keyword evidence="4" id="KW-0540">Nuclease</keyword>
<dbReference type="InterPro" id="IPR005135">
    <property type="entry name" value="Endo/exonuclease/phosphatase"/>
</dbReference>
<keyword evidence="6" id="KW-0227">DNA damage</keyword>
<comment type="subcellular location">
    <subcellularLocation>
        <location evidence="3">Nucleus</location>
        <location evidence="3">PML body</location>
    </subcellularLocation>
</comment>